<proteinExistence type="predicted"/>
<name>A0AAV1M5G2_9NEOP</name>
<keyword evidence="3" id="KW-1185">Reference proteome</keyword>
<dbReference type="AlphaFoldDB" id="A0AAV1M5G2"/>
<dbReference type="GO" id="GO:0008276">
    <property type="term" value="F:protein methyltransferase activity"/>
    <property type="evidence" value="ECO:0007669"/>
    <property type="project" value="UniProtKB-ARBA"/>
</dbReference>
<sequence>MIMSRPKQLESKEVYNISNLQTLLVQGCLETSQNPLWIIQKSDFGGRGLFARKRIHKGELILTNKPLATGPRYSDSNISFCSYCYETSDENKSCEKCGLLMCLENCNVSQMHQEECKFISTYWKPKSRKFLSILGRIRIYIQLFLLSSEKREILLHLQHDTSSTFQDLESIFSCFHIPKDHIEFMKTMHSILKINSFRIPSNNREKTIRLCGLYPLAAFLNHSCVPNTRNIFKKDKTMEVYASRDIEIGEEILSCYTSLLWCTPVRRYQLHISKNFWCKCSRCNDATEMGTKLSALKCFIKECAGALLPQHPINPTTDWCCDTCHAKVPITQINFLQSIIGSLVRILSEEEDIDQQNVVLKRLESFLPSYSHIFLDLDFKRALKLGYDGGLKLKGILETSSILCCISFQLT</sequence>
<dbReference type="Gene3D" id="6.10.140.2220">
    <property type="match status" value="1"/>
</dbReference>
<dbReference type="GO" id="GO:0008170">
    <property type="term" value="F:N-methyltransferase activity"/>
    <property type="evidence" value="ECO:0007669"/>
    <property type="project" value="UniProtKB-ARBA"/>
</dbReference>
<comment type="caution">
    <text evidence="2">The sequence shown here is derived from an EMBL/GenBank/DDBJ whole genome shotgun (WGS) entry which is preliminary data.</text>
</comment>
<dbReference type="InterPro" id="IPR046341">
    <property type="entry name" value="SET_dom_sf"/>
</dbReference>
<dbReference type="PROSITE" id="PS51257">
    <property type="entry name" value="PROKAR_LIPOPROTEIN"/>
    <property type="match status" value="1"/>
</dbReference>
<dbReference type="InterPro" id="IPR001214">
    <property type="entry name" value="SET_dom"/>
</dbReference>
<dbReference type="Gene3D" id="1.10.220.160">
    <property type="match status" value="1"/>
</dbReference>
<protein>
    <recommendedName>
        <fullName evidence="1">SET domain-containing protein</fullName>
    </recommendedName>
</protein>
<dbReference type="Gene3D" id="2.170.270.10">
    <property type="entry name" value="SET domain"/>
    <property type="match status" value="1"/>
</dbReference>
<dbReference type="SMART" id="SM00317">
    <property type="entry name" value="SET"/>
    <property type="match status" value="1"/>
</dbReference>
<evidence type="ECO:0000313" key="3">
    <source>
        <dbReference type="Proteomes" id="UP001314205"/>
    </source>
</evidence>
<dbReference type="PANTHER" id="PTHR46455">
    <property type="entry name" value="SET AND MYND DOMAIN CONTAINING, ARTHROPOD-SPECIFIC, MEMBER 4, ISOFORM A"/>
    <property type="match status" value="1"/>
</dbReference>
<accession>A0AAV1M5G2</accession>
<dbReference type="CDD" id="cd20071">
    <property type="entry name" value="SET_SMYD"/>
    <property type="match status" value="1"/>
</dbReference>
<dbReference type="PROSITE" id="PS50280">
    <property type="entry name" value="SET"/>
    <property type="match status" value="1"/>
</dbReference>
<dbReference type="InterPro" id="IPR053010">
    <property type="entry name" value="SET_SmydA-8"/>
</dbReference>
<dbReference type="GO" id="GO:0008757">
    <property type="term" value="F:S-adenosylmethionine-dependent methyltransferase activity"/>
    <property type="evidence" value="ECO:0007669"/>
    <property type="project" value="UniProtKB-ARBA"/>
</dbReference>
<evidence type="ECO:0000313" key="2">
    <source>
        <dbReference type="EMBL" id="CAK1602878.1"/>
    </source>
</evidence>
<dbReference type="SUPFAM" id="SSF82199">
    <property type="entry name" value="SET domain"/>
    <property type="match status" value="1"/>
</dbReference>
<dbReference type="Proteomes" id="UP001314205">
    <property type="component" value="Unassembled WGS sequence"/>
</dbReference>
<reference evidence="2 3" key="1">
    <citation type="submission" date="2023-11" db="EMBL/GenBank/DDBJ databases">
        <authorList>
            <person name="Hedman E."/>
            <person name="Englund M."/>
            <person name="Stromberg M."/>
            <person name="Nyberg Akerstrom W."/>
            <person name="Nylinder S."/>
            <person name="Jareborg N."/>
            <person name="Kallberg Y."/>
            <person name="Kronander E."/>
        </authorList>
    </citation>
    <scope>NUCLEOTIDE SEQUENCE [LARGE SCALE GENOMIC DNA]</scope>
</reference>
<feature type="domain" description="SET" evidence="1">
    <location>
        <begin position="27"/>
        <end position="257"/>
    </location>
</feature>
<organism evidence="2 3">
    <name type="scientific">Parnassius mnemosyne</name>
    <name type="common">clouded apollo</name>
    <dbReference type="NCBI Taxonomy" id="213953"/>
    <lineage>
        <taxon>Eukaryota</taxon>
        <taxon>Metazoa</taxon>
        <taxon>Ecdysozoa</taxon>
        <taxon>Arthropoda</taxon>
        <taxon>Hexapoda</taxon>
        <taxon>Insecta</taxon>
        <taxon>Pterygota</taxon>
        <taxon>Neoptera</taxon>
        <taxon>Endopterygota</taxon>
        <taxon>Lepidoptera</taxon>
        <taxon>Glossata</taxon>
        <taxon>Ditrysia</taxon>
        <taxon>Papilionoidea</taxon>
        <taxon>Papilionidae</taxon>
        <taxon>Parnassiinae</taxon>
        <taxon>Parnassini</taxon>
        <taxon>Parnassius</taxon>
        <taxon>Driopa</taxon>
    </lineage>
</organism>
<gene>
    <name evidence="2" type="ORF">PARMNEM_LOCUS21312</name>
</gene>
<dbReference type="Pfam" id="PF00856">
    <property type="entry name" value="SET"/>
    <property type="match status" value="1"/>
</dbReference>
<dbReference type="PANTHER" id="PTHR46455:SF3">
    <property type="entry name" value="SET AND MYND DOMAIN CONTAINING, ARTHROPOD-SPECIFIC, MEMBER 9, ISOFORM A-RELATED"/>
    <property type="match status" value="1"/>
</dbReference>
<dbReference type="EMBL" id="CAVLGL010000148">
    <property type="protein sequence ID" value="CAK1602878.1"/>
    <property type="molecule type" value="Genomic_DNA"/>
</dbReference>
<evidence type="ECO:0000259" key="1">
    <source>
        <dbReference type="PROSITE" id="PS50280"/>
    </source>
</evidence>